<accession>A0A1X6P4G6</accession>
<proteinExistence type="inferred from homology"/>
<keyword evidence="3" id="KW-1185">Reference proteome</keyword>
<dbReference type="PANTHER" id="PTHR46230">
    <property type="match status" value="1"/>
</dbReference>
<evidence type="ECO:0008006" key="4">
    <source>
        <dbReference type="Google" id="ProtNLM"/>
    </source>
</evidence>
<evidence type="ECO:0000313" key="2">
    <source>
        <dbReference type="EMBL" id="OSX75645.1"/>
    </source>
</evidence>
<dbReference type="PANTHER" id="PTHR46230:SF7">
    <property type="entry name" value="BOLA-LIKE PROTEIN 1"/>
    <property type="match status" value="1"/>
</dbReference>
<comment type="similarity">
    <text evidence="1">Belongs to the BolA/IbaG family.</text>
</comment>
<reference evidence="2 3" key="1">
    <citation type="submission" date="2017-03" db="EMBL/GenBank/DDBJ databases">
        <title>WGS assembly of Porphyra umbilicalis.</title>
        <authorList>
            <person name="Brawley S.H."/>
            <person name="Blouin N.A."/>
            <person name="Ficko-Blean E."/>
            <person name="Wheeler G.L."/>
            <person name="Lohr M."/>
            <person name="Goodson H.V."/>
            <person name="Jenkins J.W."/>
            <person name="Blaby-Haas C.E."/>
            <person name="Helliwell K.E."/>
            <person name="Chan C."/>
            <person name="Marriage T."/>
            <person name="Bhattacharya D."/>
            <person name="Klein A.S."/>
            <person name="Badis Y."/>
            <person name="Brodie J."/>
            <person name="Cao Y."/>
            <person name="Collen J."/>
            <person name="Dittami S.M."/>
            <person name="Gachon C.M."/>
            <person name="Green B.R."/>
            <person name="Karpowicz S."/>
            <person name="Kim J.W."/>
            <person name="Kudahl U."/>
            <person name="Lin S."/>
            <person name="Michel G."/>
            <person name="Mittag M."/>
            <person name="Olson B.J."/>
            <person name="Pangilinan J."/>
            <person name="Peng Y."/>
            <person name="Qiu H."/>
            <person name="Shu S."/>
            <person name="Singer J.T."/>
            <person name="Smith A.G."/>
            <person name="Sprecher B.N."/>
            <person name="Wagner V."/>
            <person name="Wang W."/>
            <person name="Wang Z.-Y."/>
            <person name="Yan J."/>
            <person name="Yarish C."/>
            <person name="Zoeuner-Riek S."/>
            <person name="Zhuang Y."/>
            <person name="Zou Y."/>
            <person name="Lindquist E.A."/>
            <person name="Grimwood J."/>
            <person name="Barry K."/>
            <person name="Rokhsar D.S."/>
            <person name="Schmutz J."/>
            <person name="Stiller J.W."/>
            <person name="Grossman A.R."/>
            <person name="Prochnik S.E."/>
        </authorList>
    </citation>
    <scope>NUCLEOTIDE SEQUENCE [LARGE SCALE GENOMIC DNA]</scope>
    <source>
        <strain evidence="2">4086291</strain>
    </source>
</reference>
<gene>
    <name evidence="2" type="ORF">BU14_0229s0034</name>
</gene>
<dbReference type="Proteomes" id="UP000218209">
    <property type="component" value="Unassembled WGS sequence"/>
</dbReference>
<evidence type="ECO:0000313" key="3">
    <source>
        <dbReference type="Proteomes" id="UP000218209"/>
    </source>
</evidence>
<name>A0A1X6P4G6_PORUM</name>
<dbReference type="Gene3D" id="3.30.300.90">
    <property type="entry name" value="BolA-like"/>
    <property type="match status" value="1"/>
</dbReference>
<dbReference type="EMBL" id="KV918897">
    <property type="protein sequence ID" value="OSX75645.1"/>
    <property type="molecule type" value="Genomic_DNA"/>
</dbReference>
<dbReference type="GO" id="GO:0016226">
    <property type="term" value="P:iron-sulfur cluster assembly"/>
    <property type="evidence" value="ECO:0007669"/>
    <property type="project" value="TreeGrafter"/>
</dbReference>
<sequence>MVRAAIPSMAPRCAFVVGVSSSSWLPTSQRCLRVATHARRTVVPSVGMRRWAARMATSASSPSSAGGVYYQRILQKVTEGLSPSHVELVDESDQHAGHAGNPGTGETHFRLSVTSDAFEGVSRVGRHRKVYGLLADELSENVHALSITTQTPAEAARTGAQ</sequence>
<dbReference type="InterPro" id="IPR002634">
    <property type="entry name" value="BolA"/>
</dbReference>
<protein>
    <recommendedName>
        <fullName evidence="4">BolA protein</fullName>
    </recommendedName>
</protein>
<dbReference type="OrthoDB" id="4983at2759"/>
<evidence type="ECO:0000256" key="1">
    <source>
        <dbReference type="RuleBase" id="RU003860"/>
    </source>
</evidence>
<dbReference type="SUPFAM" id="SSF82657">
    <property type="entry name" value="BolA-like"/>
    <property type="match status" value="1"/>
</dbReference>
<organism evidence="2 3">
    <name type="scientific">Porphyra umbilicalis</name>
    <name type="common">Purple laver</name>
    <name type="synonym">Red alga</name>
    <dbReference type="NCBI Taxonomy" id="2786"/>
    <lineage>
        <taxon>Eukaryota</taxon>
        <taxon>Rhodophyta</taxon>
        <taxon>Bangiophyceae</taxon>
        <taxon>Bangiales</taxon>
        <taxon>Bangiaceae</taxon>
        <taxon>Porphyra</taxon>
    </lineage>
</organism>
<dbReference type="InterPro" id="IPR036065">
    <property type="entry name" value="BolA-like_sf"/>
</dbReference>
<dbReference type="Pfam" id="PF01722">
    <property type="entry name" value="BolA"/>
    <property type="match status" value="1"/>
</dbReference>
<dbReference type="AlphaFoldDB" id="A0A1X6P4G6"/>